<reference evidence="1 2" key="1">
    <citation type="journal article" date="2017" name="Genome Biol. Evol.">
        <title>Phytophthora megakarya and P. palmivora, closely related causal agents of cacao black pod rot, underwent increases in genome sizes and gene numbers by different mechanisms.</title>
        <authorList>
            <person name="Ali S.S."/>
            <person name="Shao J."/>
            <person name="Lary D.J."/>
            <person name="Kronmiller B."/>
            <person name="Shen D."/>
            <person name="Strem M.D."/>
            <person name="Amoako-Attah I."/>
            <person name="Akrofi A.Y."/>
            <person name="Begoude B.A."/>
            <person name="Ten Hoopen G.M."/>
            <person name="Coulibaly K."/>
            <person name="Kebe B.I."/>
            <person name="Melnick R.L."/>
            <person name="Guiltinan M.J."/>
            <person name="Tyler B.M."/>
            <person name="Meinhardt L.W."/>
            <person name="Bailey B.A."/>
        </authorList>
    </citation>
    <scope>NUCLEOTIDE SEQUENCE [LARGE SCALE GENOMIC DNA]</scope>
    <source>
        <strain evidence="2">sbr112.9</strain>
    </source>
</reference>
<evidence type="ECO:0000313" key="2">
    <source>
        <dbReference type="Proteomes" id="UP000237271"/>
    </source>
</evidence>
<accession>A0A2P4XHF8</accession>
<proteinExistence type="predicted"/>
<dbReference type="Proteomes" id="UP000237271">
    <property type="component" value="Unassembled WGS sequence"/>
</dbReference>
<evidence type="ECO:0000313" key="1">
    <source>
        <dbReference type="EMBL" id="POM64976.1"/>
    </source>
</evidence>
<feature type="non-terminal residue" evidence="1">
    <location>
        <position position="182"/>
    </location>
</feature>
<gene>
    <name evidence="1" type="ORF">PHPALM_19417</name>
</gene>
<dbReference type="AlphaFoldDB" id="A0A2P4XHF8"/>
<dbReference type="OrthoDB" id="120909at2759"/>
<evidence type="ECO:0008006" key="3">
    <source>
        <dbReference type="Google" id="ProtNLM"/>
    </source>
</evidence>
<sequence>MDSYFHEVLLTINLCRSWTLSESAGSNLLALLEAPDMARVKIAGLSKESLRSKDRSGGHTPSFAIYYALMTLIYLWIKPNPVSVVCDFEEAMMFAIREHFPSTRIVGCLFHFKQLCRRKMKEYRLSEAEASVAMEFGVLYMLTVIAPEKIAIQGVAWVNAKVKAQVRLNDSVIPEDNGEHSG</sequence>
<organism evidence="1 2">
    <name type="scientific">Phytophthora palmivora</name>
    <dbReference type="NCBI Taxonomy" id="4796"/>
    <lineage>
        <taxon>Eukaryota</taxon>
        <taxon>Sar</taxon>
        <taxon>Stramenopiles</taxon>
        <taxon>Oomycota</taxon>
        <taxon>Peronosporomycetes</taxon>
        <taxon>Peronosporales</taxon>
        <taxon>Peronosporaceae</taxon>
        <taxon>Phytophthora</taxon>
    </lineage>
</organism>
<dbReference type="EMBL" id="NCKW01010818">
    <property type="protein sequence ID" value="POM64976.1"/>
    <property type="molecule type" value="Genomic_DNA"/>
</dbReference>
<keyword evidence="2" id="KW-1185">Reference proteome</keyword>
<comment type="caution">
    <text evidence="1">The sequence shown here is derived from an EMBL/GenBank/DDBJ whole genome shotgun (WGS) entry which is preliminary data.</text>
</comment>
<protein>
    <recommendedName>
        <fullName evidence="3">MULE transposase domain-containing protein</fullName>
    </recommendedName>
</protein>
<name>A0A2P4XHF8_9STRA</name>